<organism evidence="1 2">
    <name type="scientific">Marinobacter excellens HL-55</name>
    <dbReference type="NCBI Taxonomy" id="1305731"/>
    <lineage>
        <taxon>Bacteria</taxon>
        <taxon>Pseudomonadati</taxon>
        <taxon>Pseudomonadota</taxon>
        <taxon>Gammaproteobacteria</taxon>
        <taxon>Pseudomonadales</taxon>
        <taxon>Marinobacteraceae</taxon>
        <taxon>Marinobacter</taxon>
    </lineage>
</organism>
<sequence length="160" mass="18314">MNSAVRRWFASAGAMRRLLSTFAPYLGAGIKVTEIADDFSSATVEMRQHWYNTNYVGTHFGGSLYSMVDPMYMLLLMRRLGNDYVVWDKAASIDFIRPGKGRVQARFELTDERLDEIRDATADGDKYLPEWHVDIVDESGEIVARVHKTLYVRRKQKTAA</sequence>
<evidence type="ECO:0000313" key="2">
    <source>
        <dbReference type="Proteomes" id="UP000050416"/>
    </source>
</evidence>
<dbReference type="InterPro" id="IPR029069">
    <property type="entry name" value="HotDog_dom_sf"/>
</dbReference>
<dbReference type="Gene3D" id="3.10.129.10">
    <property type="entry name" value="Hotdog Thioesterase"/>
    <property type="match status" value="1"/>
</dbReference>
<protein>
    <recommendedName>
        <fullName evidence="3">Tetrameric acyl-CoA thioesterase</fullName>
    </recommendedName>
</protein>
<reference evidence="1 2" key="1">
    <citation type="submission" date="2015-09" db="EMBL/GenBank/DDBJ databases">
        <title>Identification and resolution of microdiversity through metagenomic sequencing of parallel consortia.</title>
        <authorList>
            <person name="Nelson W.C."/>
            <person name="Romine M.F."/>
            <person name="Lindemann S.R."/>
        </authorList>
    </citation>
    <scope>NUCLEOTIDE SEQUENCE [LARGE SCALE GENOMIC DNA]</scope>
    <source>
        <strain evidence="1">HL-55</strain>
    </source>
</reference>
<dbReference type="Pfam" id="PF14539">
    <property type="entry name" value="DUF4442"/>
    <property type="match status" value="1"/>
</dbReference>
<dbReference type="SUPFAM" id="SSF54637">
    <property type="entry name" value="Thioesterase/thiol ester dehydrase-isomerase"/>
    <property type="match status" value="1"/>
</dbReference>
<evidence type="ECO:0000313" key="1">
    <source>
        <dbReference type="EMBL" id="KPQ27089.1"/>
    </source>
</evidence>
<dbReference type="EMBL" id="LJZQ01000036">
    <property type="protein sequence ID" value="KPQ27089.1"/>
    <property type="molecule type" value="Genomic_DNA"/>
</dbReference>
<dbReference type="OrthoDB" id="9814774at2"/>
<dbReference type="InterPro" id="IPR027961">
    <property type="entry name" value="DUF4442"/>
</dbReference>
<dbReference type="AlphaFoldDB" id="A0A0P8CUN6"/>
<name>A0A0P8CUN6_9GAMM</name>
<dbReference type="PATRIC" id="fig|1305731.5.peg.2041"/>
<dbReference type="STRING" id="1305731.GCA_000934705_01957"/>
<gene>
    <name evidence="1" type="ORF">HLUCCX14_16295</name>
</gene>
<proteinExistence type="predicted"/>
<accession>A0A0P8CUN6</accession>
<dbReference type="Proteomes" id="UP000050416">
    <property type="component" value="Unassembled WGS sequence"/>
</dbReference>
<evidence type="ECO:0008006" key="3">
    <source>
        <dbReference type="Google" id="ProtNLM"/>
    </source>
</evidence>
<comment type="caution">
    <text evidence="1">The sequence shown here is derived from an EMBL/GenBank/DDBJ whole genome shotgun (WGS) entry which is preliminary data.</text>
</comment>